<comment type="caution">
    <text evidence="4">The sequence shown here is derived from an EMBL/GenBank/DDBJ whole genome shotgun (WGS) entry which is preliminary data.</text>
</comment>
<feature type="domain" description="Acyltransferase 3" evidence="3">
    <location>
        <begin position="39"/>
        <end position="375"/>
    </location>
</feature>
<dbReference type="Pfam" id="PF01757">
    <property type="entry name" value="Acyl_transf_3"/>
    <property type="match status" value="1"/>
</dbReference>
<keyword evidence="4" id="KW-0808">Transferase</keyword>
<evidence type="ECO:0000313" key="4">
    <source>
        <dbReference type="EMBL" id="MBU8865291.1"/>
    </source>
</evidence>
<keyword evidence="2" id="KW-0472">Membrane</keyword>
<keyword evidence="5" id="KW-1185">Reference proteome</keyword>
<gene>
    <name evidence="4" type="ORF">KSW38_03140</name>
</gene>
<dbReference type="InterPro" id="IPR002656">
    <property type="entry name" value="Acyl_transf_3_dom"/>
</dbReference>
<reference evidence="4 5" key="1">
    <citation type="submission" date="2021-06" db="EMBL/GenBank/DDBJ databases">
        <authorList>
            <person name="Jeong J.W."/>
        </authorList>
    </citation>
    <scope>NUCLEOTIDE SEQUENCE [LARGE SCALE GENOMIC DNA]</scope>
    <source>
        <strain evidence="4 5">MMS21-TAE1-1</strain>
    </source>
</reference>
<name>A0ABS6I0M3_9MICC</name>
<keyword evidence="2" id="KW-1133">Transmembrane helix</keyword>
<organism evidence="4 5">
    <name type="scientific">Paenarthrobacter aromaticivorans</name>
    <dbReference type="NCBI Taxonomy" id="2849150"/>
    <lineage>
        <taxon>Bacteria</taxon>
        <taxon>Bacillati</taxon>
        <taxon>Actinomycetota</taxon>
        <taxon>Actinomycetes</taxon>
        <taxon>Micrococcales</taxon>
        <taxon>Micrococcaceae</taxon>
        <taxon>Paenarthrobacter</taxon>
    </lineage>
</organism>
<feature type="transmembrane region" description="Helical" evidence="2">
    <location>
        <begin position="246"/>
        <end position="268"/>
    </location>
</feature>
<evidence type="ECO:0000259" key="3">
    <source>
        <dbReference type="Pfam" id="PF01757"/>
    </source>
</evidence>
<protein>
    <submittedName>
        <fullName evidence="4">Acyltransferase</fullName>
    </submittedName>
</protein>
<feature type="transmembrane region" description="Helical" evidence="2">
    <location>
        <begin position="280"/>
        <end position="300"/>
    </location>
</feature>
<keyword evidence="4" id="KW-0012">Acyltransferase</keyword>
<feature type="region of interest" description="Disordered" evidence="1">
    <location>
        <begin position="1"/>
        <end position="21"/>
    </location>
</feature>
<dbReference type="Proteomes" id="UP000824166">
    <property type="component" value="Unassembled WGS sequence"/>
</dbReference>
<evidence type="ECO:0000313" key="5">
    <source>
        <dbReference type="Proteomes" id="UP000824166"/>
    </source>
</evidence>
<feature type="transmembrane region" description="Helical" evidence="2">
    <location>
        <begin position="85"/>
        <end position="107"/>
    </location>
</feature>
<evidence type="ECO:0000256" key="1">
    <source>
        <dbReference type="SAM" id="MobiDB-lite"/>
    </source>
</evidence>
<proteinExistence type="predicted"/>
<dbReference type="RefSeq" id="WP_216922591.1">
    <property type="nucleotide sequence ID" value="NZ_JAHOPC010000001.1"/>
</dbReference>
<dbReference type="EMBL" id="JAHOPC010000001">
    <property type="protein sequence ID" value="MBU8865291.1"/>
    <property type="molecule type" value="Genomic_DNA"/>
</dbReference>
<feature type="transmembrane region" description="Helical" evidence="2">
    <location>
        <begin position="414"/>
        <end position="435"/>
    </location>
</feature>
<feature type="transmembrane region" description="Helical" evidence="2">
    <location>
        <begin position="190"/>
        <end position="208"/>
    </location>
</feature>
<evidence type="ECO:0000256" key="2">
    <source>
        <dbReference type="SAM" id="Phobius"/>
    </source>
</evidence>
<feature type="transmembrane region" description="Helical" evidence="2">
    <location>
        <begin position="321"/>
        <end position="341"/>
    </location>
</feature>
<feature type="transmembrane region" description="Helical" evidence="2">
    <location>
        <begin position="43"/>
        <end position="65"/>
    </location>
</feature>
<dbReference type="GO" id="GO:0016746">
    <property type="term" value="F:acyltransferase activity"/>
    <property type="evidence" value="ECO:0007669"/>
    <property type="project" value="UniProtKB-KW"/>
</dbReference>
<sequence>MQRAKPVHPPASRSTAVPGALNAQPEPAVQGVSAVRRDPAIDLVRFICLLLVVAAHCMMVSPVLHRDGKVTTQNTLMEQSWFTPVVWVLMIVPLFFVLGGVTGLQSWRRLKERGGSGFDFAQLRLLRLVRPAMALLAIMWAGLWLALLSGVDPQVIQLMTTGAAMPLWFLAAYLTAQVSIPLMARLHQRAPLPTLGVLVALIITVDSLRGAVPVLAFVNMVFVWCAVQQLGFLMADGFFEHRSRTWLVGAIIVSNLLLGLVTGVGVYPGNMVVNINPPNLCLLLLAISQSATLQLLGKGIRWIASVRWVQTIIAVAGRRSMTIYLWHLPLLVGMSGLLLLTDFPKPTDGTAEWWWARIPVFFAVVALLVPVVLLLGRLENRPTAASHARGPSRTAVTTAAVVVLIPVADAALNGLMLALLGGGAACFALAVLLLGRVPTPVLPQSGRDGTPSRGGKRPTLPAQGLRANLES</sequence>
<feature type="transmembrane region" description="Helical" evidence="2">
    <location>
        <begin position="214"/>
        <end position="234"/>
    </location>
</feature>
<feature type="region of interest" description="Disordered" evidence="1">
    <location>
        <begin position="443"/>
        <end position="471"/>
    </location>
</feature>
<feature type="transmembrane region" description="Helical" evidence="2">
    <location>
        <begin position="353"/>
        <end position="378"/>
    </location>
</feature>
<feature type="transmembrane region" description="Helical" evidence="2">
    <location>
        <begin position="390"/>
        <end position="408"/>
    </location>
</feature>
<feature type="transmembrane region" description="Helical" evidence="2">
    <location>
        <begin position="128"/>
        <end position="149"/>
    </location>
</feature>
<feature type="transmembrane region" description="Helical" evidence="2">
    <location>
        <begin position="155"/>
        <end position="178"/>
    </location>
</feature>
<accession>A0ABS6I0M3</accession>
<keyword evidence="2" id="KW-0812">Transmembrane</keyword>